<evidence type="ECO:0000256" key="3">
    <source>
        <dbReference type="HAMAP-Rule" id="MF_01820"/>
    </source>
</evidence>
<comment type="cofactor">
    <cofactor evidence="3">
        <name>Zn(2+)</name>
        <dbReference type="ChEBI" id="CHEBI:29105"/>
    </cofactor>
    <text evidence="3">Binds 1 zinc ion per subunit.</text>
</comment>
<dbReference type="NCBIfam" id="TIGR00157">
    <property type="entry name" value="ribosome small subunit-dependent GTPase A"/>
    <property type="match status" value="1"/>
</dbReference>
<dbReference type="PROSITE" id="PS51721">
    <property type="entry name" value="G_CP"/>
    <property type="match status" value="1"/>
</dbReference>
<dbReference type="GO" id="GO:0042274">
    <property type="term" value="P:ribosomal small subunit biogenesis"/>
    <property type="evidence" value="ECO:0007669"/>
    <property type="project" value="UniProtKB-UniRule"/>
</dbReference>
<accession>K9W4C0</accession>
<dbReference type="PANTHER" id="PTHR32120:SF11">
    <property type="entry name" value="SMALL RIBOSOMAL SUBUNIT BIOGENESIS GTPASE RSGA 1, MITOCHONDRIAL-RELATED"/>
    <property type="match status" value="1"/>
</dbReference>
<keyword evidence="2 3" id="KW-0342">GTP-binding</keyword>
<feature type="binding site" evidence="3">
    <location>
        <begin position="195"/>
        <end position="203"/>
    </location>
    <ligand>
        <name>GTP</name>
        <dbReference type="ChEBI" id="CHEBI:37565"/>
    </ligand>
</feature>
<keyword evidence="1 3" id="KW-0547">Nucleotide-binding</keyword>
<dbReference type="PANTHER" id="PTHR32120">
    <property type="entry name" value="SMALL RIBOSOMAL SUBUNIT BIOGENESIS GTPASE RSGA"/>
    <property type="match status" value="1"/>
</dbReference>
<comment type="function">
    <text evidence="3">One of several proteins that assist in the late maturation steps of the functional core of the 30S ribosomal subunit. Helps release RbfA from mature subunits. May play a role in the assembly of ribosomal proteins into the subunit. Circularly permuted GTPase that catalyzes slow GTP hydrolysis, GTPase activity is stimulated by the 30S ribosomal subunit.</text>
</comment>
<dbReference type="PROSITE" id="PS50936">
    <property type="entry name" value="ENGC_GTPASE"/>
    <property type="match status" value="1"/>
</dbReference>
<dbReference type="Proteomes" id="UP000010472">
    <property type="component" value="Chromosome"/>
</dbReference>
<evidence type="ECO:0000259" key="6">
    <source>
        <dbReference type="PROSITE" id="PS51721"/>
    </source>
</evidence>
<feature type="domain" description="CP-type G" evidence="6">
    <location>
        <begin position="95"/>
        <end position="253"/>
    </location>
</feature>
<dbReference type="PATRIC" id="fig|1173022.3.peg.4129"/>
<dbReference type="Gene3D" id="1.10.40.50">
    <property type="entry name" value="Probable gtpase engc, domain 3"/>
    <property type="match status" value="1"/>
</dbReference>
<feature type="binding site" evidence="3">
    <location>
        <position position="285"/>
    </location>
    <ligand>
        <name>Zn(2+)</name>
        <dbReference type="ChEBI" id="CHEBI:29105"/>
    </ligand>
</feature>
<comment type="subunit">
    <text evidence="3">Monomer. Associates with 30S ribosomal subunit, binds 16S rRNA.</text>
</comment>
<protein>
    <recommendedName>
        <fullName evidence="3">Small ribosomal subunit biogenesis GTPase RsgA</fullName>
        <ecNumber evidence="3">3.6.1.-</ecNumber>
    </recommendedName>
</protein>
<comment type="subcellular location">
    <subcellularLocation>
        <location evidence="3">Cytoplasm</location>
    </subcellularLocation>
</comment>
<dbReference type="InterPro" id="IPR027417">
    <property type="entry name" value="P-loop_NTPase"/>
</dbReference>
<feature type="domain" description="EngC GTPase" evidence="5">
    <location>
        <begin position="104"/>
        <end position="251"/>
    </location>
</feature>
<dbReference type="Gene3D" id="2.40.50.140">
    <property type="entry name" value="Nucleic acid-binding proteins"/>
    <property type="match status" value="1"/>
</dbReference>
<dbReference type="OrthoDB" id="9809485at2"/>
<organism evidence="7 8">
    <name type="scientific">Crinalium epipsammum PCC 9333</name>
    <dbReference type="NCBI Taxonomy" id="1173022"/>
    <lineage>
        <taxon>Bacteria</taxon>
        <taxon>Bacillati</taxon>
        <taxon>Cyanobacteriota</taxon>
        <taxon>Cyanophyceae</taxon>
        <taxon>Gomontiellales</taxon>
        <taxon>Gomontiellaceae</taxon>
        <taxon>Crinalium</taxon>
    </lineage>
</organism>
<gene>
    <name evidence="3" type="primary">rsgA</name>
    <name evidence="7" type="ORF">Cri9333_3834</name>
</gene>
<proteinExistence type="inferred from homology"/>
<keyword evidence="8" id="KW-1185">Reference proteome</keyword>
<keyword evidence="3" id="KW-0694">RNA-binding</keyword>
<keyword evidence="3" id="KW-0479">Metal-binding</keyword>
<keyword evidence="3" id="KW-0378">Hydrolase</keyword>
<keyword evidence="3" id="KW-0690">Ribosome biogenesis</keyword>
<dbReference type="GO" id="GO:0046872">
    <property type="term" value="F:metal ion binding"/>
    <property type="evidence" value="ECO:0007669"/>
    <property type="project" value="UniProtKB-KW"/>
</dbReference>
<dbReference type="CDD" id="cd01854">
    <property type="entry name" value="YjeQ_EngC"/>
    <property type="match status" value="1"/>
</dbReference>
<dbReference type="InterPro" id="IPR012340">
    <property type="entry name" value="NA-bd_OB-fold"/>
</dbReference>
<keyword evidence="3" id="KW-0862">Zinc</keyword>
<feature type="binding site" evidence="3">
    <location>
        <position position="291"/>
    </location>
    <ligand>
        <name>Zn(2+)</name>
        <dbReference type="ChEBI" id="CHEBI:29105"/>
    </ligand>
</feature>
<dbReference type="HOGENOM" id="CLU_033617_2_1_3"/>
<evidence type="ECO:0000256" key="1">
    <source>
        <dbReference type="ARBA" id="ARBA00022741"/>
    </source>
</evidence>
<dbReference type="AlphaFoldDB" id="K9W4C0"/>
<reference evidence="7 8" key="1">
    <citation type="submission" date="2012-06" db="EMBL/GenBank/DDBJ databases">
        <title>Finished chromosome of genome of Crinalium epipsammum PCC 9333.</title>
        <authorList>
            <consortium name="US DOE Joint Genome Institute"/>
            <person name="Gugger M."/>
            <person name="Coursin T."/>
            <person name="Rippka R."/>
            <person name="Tandeau De Marsac N."/>
            <person name="Huntemann M."/>
            <person name="Wei C.-L."/>
            <person name="Han J."/>
            <person name="Detter J.C."/>
            <person name="Han C."/>
            <person name="Tapia R."/>
            <person name="Davenport K."/>
            <person name="Daligault H."/>
            <person name="Erkkila T."/>
            <person name="Gu W."/>
            <person name="Munk A.C.C."/>
            <person name="Teshima H."/>
            <person name="Xu Y."/>
            <person name="Chain P."/>
            <person name="Chen A."/>
            <person name="Krypides N."/>
            <person name="Mavromatis K."/>
            <person name="Markowitz V."/>
            <person name="Szeto E."/>
            <person name="Ivanova N."/>
            <person name="Mikhailova N."/>
            <person name="Ovchinnikova G."/>
            <person name="Pagani I."/>
            <person name="Pati A."/>
            <person name="Goodwin L."/>
            <person name="Peters L."/>
            <person name="Pitluck S."/>
            <person name="Woyke T."/>
            <person name="Kerfeld C."/>
        </authorList>
    </citation>
    <scope>NUCLEOTIDE SEQUENCE [LARGE SCALE GENOMIC DNA]</scope>
    <source>
        <strain evidence="7 8">PCC 9333</strain>
    </source>
</reference>
<dbReference type="GO" id="GO:0005737">
    <property type="term" value="C:cytoplasm"/>
    <property type="evidence" value="ECO:0007669"/>
    <property type="project" value="UniProtKB-SubCell"/>
</dbReference>
<evidence type="ECO:0000259" key="5">
    <source>
        <dbReference type="PROSITE" id="PS50936"/>
    </source>
</evidence>
<dbReference type="GO" id="GO:0019843">
    <property type="term" value="F:rRNA binding"/>
    <property type="evidence" value="ECO:0007669"/>
    <property type="project" value="UniProtKB-KW"/>
</dbReference>
<dbReference type="InterPro" id="IPR004881">
    <property type="entry name" value="Ribosome_biogen_GTPase_RsgA"/>
</dbReference>
<evidence type="ECO:0000313" key="7">
    <source>
        <dbReference type="EMBL" id="AFZ14644.1"/>
    </source>
</evidence>
<feature type="binding site" evidence="3">
    <location>
        <position position="278"/>
    </location>
    <ligand>
        <name>Zn(2+)</name>
        <dbReference type="ChEBI" id="CHEBI:29105"/>
    </ligand>
</feature>
<dbReference type="Gene3D" id="3.40.50.300">
    <property type="entry name" value="P-loop containing nucleotide triphosphate hydrolases"/>
    <property type="match status" value="1"/>
</dbReference>
<feature type="binding site" evidence="3">
    <location>
        <position position="283"/>
    </location>
    <ligand>
        <name>Zn(2+)</name>
        <dbReference type="ChEBI" id="CHEBI:29105"/>
    </ligand>
</feature>
<feature type="binding site" evidence="3">
    <location>
        <begin position="144"/>
        <end position="147"/>
    </location>
    <ligand>
        <name>GTP</name>
        <dbReference type="ChEBI" id="CHEBI:37565"/>
    </ligand>
</feature>
<dbReference type="SUPFAM" id="SSF50249">
    <property type="entry name" value="Nucleic acid-binding proteins"/>
    <property type="match status" value="1"/>
</dbReference>
<dbReference type="SUPFAM" id="SSF52540">
    <property type="entry name" value="P-loop containing nucleoside triphosphate hydrolases"/>
    <property type="match status" value="1"/>
</dbReference>
<dbReference type="HAMAP" id="MF_01820">
    <property type="entry name" value="GTPase_RsgA"/>
    <property type="match status" value="1"/>
</dbReference>
<sequence>MSVTKDPANQLLGTVVAVQANYYQVRLDANQDRIPETDDANQARENSAFGYFLLCTRRARLKKIGQQVIVGDRVEIEEPDWAGGRGAIAQVLPRQTQLDRPPIANTDQILLVFALADPPIEPYQLSRFLVKAELTGIDVCLCLNKSDLVTQLEQQQWRDRLHEWGYQSLLISAYAHTGLEQLYNQLANKITVFAGPSGVGKSSLINYLIPDINTRVGEVSGKLSRGRHTTRHVELFELPGGGLLADTPGFNQPDIDCTPEELADYFPEAQQRLATQRCQFNDCLHRDEPNCVVRGDWERYEHYLDFLEEAIVTQAHLHQQGNPESTLKMKTKGGKSQLEPKLETKKYRRVSRRTQQQNLQELYQETDL</sequence>
<evidence type="ECO:0000256" key="2">
    <source>
        <dbReference type="ARBA" id="ARBA00023134"/>
    </source>
</evidence>
<comment type="similarity">
    <text evidence="3">Belongs to the TRAFAC class YlqF/YawG GTPase family. RsgA subfamily.</text>
</comment>
<dbReference type="EMBL" id="CP003620">
    <property type="protein sequence ID" value="AFZ14644.1"/>
    <property type="molecule type" value="Genomic_DNA"/>
</dbReference>
<dbReference type="STRING" id="1173022.Cri9333_3834"/>
<dbReference type="InterPro" id="IPR010914">
    <property type="entry name" value="RsgA_GTPase_dom"/>
</dbReference>
<keyword evidence="3" id="KW-0699">rRNA-binding</keyword>
<dbReference type="GO" id="GO:0003924">
    <property type="term" value="F:GTPase activity"/>
    <property type="evidence" value="ECO:0007669"/>
    <property type="project" value="UniProtKB-UniRule"/>
</dbReference>
<feature type="region of interest" description="Disordered" evidence="4">
    <location>
        <begin position="320"/>
        <end position="368"/>
    </location>
</feature>
<name>K9W4C0_9CYAN</name>
<keyword evidence="3" id="KW-0963">Cytoplasm</keyword>
<dbReference type="eggNOG" id="COG1162">
    <property type="taxonomic scope" value="Bacteria"/>
</dbReference>
<dbReference type="KEGG" id="cep:Cri9333_3834"/>
<evidence type="ECO:0000313" key="8">
    <source>
        <dbReference type="Proteomes" id="UP000010472"/>
    </source>
</evidence>
<dbReference type="InterPro" id="IPR030378">
    <property type="entry name" value="G_CP_dom"/>
</dbReference>
<dbReference type="EC" id="3.6.1.-" evidence="3"/>
<dbReference type="RefSeq" id="WP_015204744.1">
    <property type="nucleotide sequence ID" value="NC_019753.1"/>
</dbReference>
<dbReference type="NCBIfam" id="NF008932">
    <property type="entry name" value="PRK12289.1"/>
    <property type="match status" value="1"/>
</dbReference>
<feature type="compositionally biased region" description="Polar residues" evidence="4">
    <location>
        <begin position="353"/>
        <end position="368"/>
    </location>
</feature>
<dbReference type="Pfam" id="PF03193">
    <property type="entry name" value="RsgA_GTPase"/>
    <property type="match status" value="1"/>
</dbReference>
<evidence type="ECO:0000256" key="4">
    <source>
        <dbReference type="SAM" id="MobiDB-lite"/>
    </source>
</evidence>
<dbReference type="GO" id="GO:0005525">
    <property type="term" value="F:GTP binding"/>
    <property type="evidence" value="ECO:0007669"/>
    <property type="project" value="UniProtKB-UniRule"/>
</dbReference>